<evidence type="ECO:0000256" key="4">
    <source>
        <dbReference type="ARBA" id="ARBA00022692"/>
    </source>
</evidence>
<accession>A0AAD6N8J9</accession>
<sequence>MGCVCAIVFTCFCAAYGTAKAGVGVYSTAVLRPDLVVKIPVVMAGIIGIYGLVVSVLVANLPLYTGLIQFCAGLSVGLAGLASGFAIGFVGDAGVRGTAQQPRLYVGMILILSYLREIRRMRS</sequence>
<proteinExistence type="inferred from homology"/>
<dbReference type="InterPro" id="IPR011555">
    <property type="entry name" value="ATPase_proteolipid_su_C_euk"/>
</dbReference>
<dbReference type="InterPro" id="IPR035921">
    <property type="entry name" value="F/V-ATP_Csub_sf"/>
</dbReference>
<evidence type="ECO:0000256" key="3">
    <source>
        <dbReference type="ARBA" id="ARBA00022448"/>
    </source>
</evidence>
<evidence type="ECO:0000256" key="8">
    <source>
        <dbReference type="SAM" id="Phobius"/>
    </source>
</evidence>
<keyword evidence="7 8" id="KW-0472">Membrane</keyword>
<evidence type="ECO:0000256" key="5">
    <source>
        <dbReference type="ARBA" id="ARBA00022989"/>
    </source>
</evidence>
<feature type="signal peptide" evidence="9">
    <location>
        <begin position="1"/>
        <end position="21"/>
    </location>
</feature>
<dbReference type="Proteomes" id="UP001219568">
    <property type="component" value="Unassembled WGS sequence"/>
</dbReference>
<gene>
    <name evidence="11" type="ORF">N7460_004628</name>
</gene>
<evidence type="ECO:0000256" key="6">
    <source>
        <dbReference type="ARBA" id="ARBA00023065"/>
    </source>
</evidence>
<dbReference type="NCBIfam" id="TIGR01100">
    <property type="entry name" value="V_ATP_synt_C"/>
    <property type="match status" value="1"/>
</dbReference>
<dbReference type="CDD" id="cd18176">
    <property type="entry name" value="ATP-synt_Vo_c_ATP6C_rpt2"/>
    <property type="match status" value="1"/>
</dbReference>
<evidence type="ECO:0000256" key="1">
    <source>
        <dbReference type="ARBA" id="ARBA00004141"/>
    </source>
</evidence>
<dbReference type="InterPro" id="IPR002379">
    <property type="entry name" value="ATPase_proteolipid_c-like_dom"/>
</dbReference>
<feature type="transmembrane region" description="Helical" evidence="8">
    <location>
        <begin position="70"/>
        <end position="90"/>
    </location>
</feature>
<name>A0AAD6N8J9_PENCN</name>
<evidence type="ECO:0000256" key="9">
    <source>
        <dbReference type="SAM" id="SignalP"/>
    </source>
</evidence>
<keyword evidence="4 8" id="KW-0812">Transmembrane</keyword>
<comment type="caution">
    <text evidence="11">The sequence shown here is derived from an EMBL/GenBank/DDBJ whole genome shotgun (WGS) entry which is preliminary data.</text>
</comment>
<keyword evidence="5 8" id="KW-1133">Transmembrane helix</keyword>
<evidence type="ECO:0000256" key="7">
    <source>
        <dbReference type="ARBA" id="ARBA00023136"/>
    </source>
</evidence>
<dbReference type="SUPFAM" id="SSF81333">
    <property type="entry name" value="F1F0 ATP synthase subunit C"/>
    <property type="match status" value="1"/>
</dbReference>
<dbReference type="GO" id="GO:0033179">
    <property type="term" value="C:proton-transporting V-type ATPase, V0 domain"/>
    <property type="evidence" value="ECO:0007669"/>
    <property type="project" value="InterPro"/>
</dbReference>
<keyword evidence="9" id="KW-0732">Signal</keyword>
<feature type="transmembrane region" description="Helical" evidence="8">
    <location>
        <begin position="35"/>
        <end position="58"/>
    </location>
</feature>
<dbReference type="EMBL" id="JAQJZL010000004">
    <property type="protein sequence ID" value="KAJ6043273.1"/>
    <property type="molecule type" value="Genomic_DNA"/>
</dbReference>
<feature type="transmembrane region" description="Helical" evidence="8">
    <location>
        <begin position="102"/>
        <end position="118"/>
    </location>
</feature>
<dbReference type="PANTHER" id="PTHR10263">
    <property type="entry name" value="V-TYPE PROTON ATPASE PROTEOLIPID SUBUNIT"/>
    <property type="match status" value="1"/>
</dbReference>
<keyword evidence="6" id="KW-0406">Ion transport</keyword>
<comment type="similarity">
    <text evidence="2">Belongs to the V-ATPase proteolipid subunit family.</text>
</comment>
<dbReference type="GO" id="GO:0046961">
    <property type="term" value="F:proton-transporting ATPase activity, rotational mechanism"/>
    <property type="evidence" value="ECO:0007669"/>
    <property type="project" value="InterPro"/>
</dbReference>
<reference evidence="11" key="2">
    <citation type="submission" date="2023-01" db="EMBL/GenBank/DDBJ databases">
        <authorList>
            <person name="Petersen C."/>
        </authorList>
    </citation>
    <scope>NUCLEOTIDE SEQUENCE</scope>
    <source>
        <strain evidence="11">IBT 15450</strain>
    </source>
</reference>
<evidence type="ECO:0000313" key="11">
    <source>
        <dbReference type="EMBL" id="KAJ6043273.1"/>
    </source>
</evidence>
<comment type="subcellular location">
    <subcellularLocation>
        <location evidence="1">Membrane</location>
        <topology evidence="1">Multi-pass membrane protein</topology>
    </subcellularLocation>
</comment>
<evidence type="ECO:0000259" key="10">
    <source>
        <dbReference type="Pfam" id="PF00137"/>
    </source>
</evidence>
<feature type="domain" description="V-ATPase proteolipid subunit C-like" evidence="10">
    <location>
        <begin position="70"/>
        <end position="112"/>
    </location>
</feature>
<dbReference type="CDD" id="cd18175">
    <property type="entry name" value="ATP-synt_Vo_c_ATP6C_rpt1"/>
    <property type="match status" value="1"/>
</dbReference>
<feature type="domain" description="V-ATPase proteolipid subunit C-like" evidence="10">
    <location>
        <begin position="1"/>
        <end position="57"/>
    </location>
</feature>
<reference evidence="11" key="1">
    <citation type="journal article" date="2023" name="IMA Fungus">
        <title>Comparative genomic study of the Penicillium genus elucidates a diverse pangenome and 15 lateral gene transfer events.</title>
        <authorList>
            <person name="Petersen C."/>
            <person name="Sorensen T."/>
            <person name="Nielsen M.R."/>
            <person name="Sondergaard T.E."/>
            <person name="Sorensen J.L."/>
            <person name="Fitzpatrick D.A."/>
            <person name="Frisvad J.C."/>
            <person name="Nielsen K.L."/>
        </authorList>
    </citation>
    <scope>NUCLEOTIDE SEQUENCE</scope>
    <source>
        <strain evidence="11">IBT 15450</strain>
    </source>
</reference>
<feature type="chain" id="PRO_5042042397" evidence="9">
    <location>
        <begin position="22"/>
        <end position="123"/>
    </location>
</feature>
<dbReference type="Gene3D" id="1.20.120.610">
    <property type="entry name" value="lithium bound rotor ring of v- atpase"/>
    <property type="match status" value="1"/>
</dbReference>
<keyword evidence="3" id="KW-0813">Transport</keyword>
<dbReference type="Pfam" id="PF00137">
    <property type="entry name" value="ATP-synt_C"/>
    <property type="match status" value="2"/>
</dbReference>
<keyword evidence="12" id="KW-1185">Reference proteome</keyword>
<evidence type="ECO:0000256" key="2">
    <source>
        <dbReference type="ARBA" id="ARBA00007296"/>
    </source>
</evidence>
<protein>
    <submittedName>
        <fullName evidence="11">V-type H+-transporting ATPase 16kDa proteolipid subunit</fullName>
    </submittedName>
</protein>
<dbReference type="AlphaFoldDB" id="A0AAD6N8J9"/>
<organism evidence="11 12">
    <name type="scientific">Penicillium canescens</name>
    <dbReference type="NCBI Taxonomy" id="5083"/>
    <lineage>
        <taxon>Eukaryota</taxon>
        <taxon>Fungi</taxon>
        <taxon>Dikarya</taxon>
        <taxon>Ascomycota</taxon>
        <taxon>Pezizomycotina</taxon>
        <taxon>Eurotiomycetes</taxon>
        <taxon>Eurotiomycetidae</taxon>
        <taxon>Eurotiales</taxon>
        <taxon>Aspergillaceae</taxon>
        <taxon>Penicillium</taxon>
    </lineage>
</organism>
<evidence type="ECO:0000313" key="12">
    <source>
        <dbReference type="Proteomes" id="UP001219568"/>
    </source>
</evidence>